<evidence type="ECO:0000313" key="1">
    <source>
        <dbReference type="EMBL" id="KAK3082024.1"/>
    </source>
</evidence>
<protein>
    <submittedName>
        <fullName evidence="1">Uncharacterized protein</fullName>
    </submittedName>
</protein>
<comment type="caution">
    <text evidence="1">The sequence shown here is derived from an EMBL/GenBank/DDBJ whole genome shotgun (WGS) entry which is preliminary data.</text>
</comment>
<sequence length="518" mass="57820">MSLVQHVSAVEGHDREPLNDDWEERASLQLGRQRSRAGSFSLSYDPIPLALQKPAEKLEPLGAFEVSQNVRLAQVICGVISCVFASGIVFGFAALKTVLVDEKVYRDLCTKDELDEGFRVCYMQDLKLNLTFTIASVTTNVSALLVGAILDRYGPRVCGLASSVLLLFGALCMAFGEALPFDAFVPGNFLLALGGTFIFVPSFHLSNAFPKYQGLILALVTGAFDASAAIFLFFRMIYEGSHGTFSLRQFFLVFLTVPVFIFFTQLFLMPSKSYETRQELQQQADQANDPFNDIHESDDELDDSEMWKVRSLRADDRKRIRAEIDELLGSPRFQQQHEKVEEMIKERSGVWGALHGLPAWKQIQTPWFMLITLFTILQMMRMNFFIATIWSQYRYMLDSIPLAERINDTFDIALPIAGVVAVPFIGLILDNLAVPSVLLVLVVISTAFGVLGALPYLWAGYANVILFCLFRPLYYSAMSDYAAKVFGFATFGTIYGTVICLSGLLTFAQSAIQALTHD</sequence>
<name>A0ACC3DYS4_9PEZI</name>
<dbReference type="EMBL" id="JAWDJW010000020">
    <property type="protein sequence ID" value="KAK3082024.1"/>
    <property type="molecule type" value="Genomic_DNA"/>
</dbReference>
<reference evidence="1" key="1">
    <citation type="submission" date="2024-09" db="EMBL/GenBank/DDBJ databases">
        <title>Black Yeasts Isolated from many extreme environments.</title>
        <authorList>
            <person name="Coleine C."/>
            <person name="Stajich J.E."/>
            <person name="Selbmann L."/>
        </authorList>
    </citation>
    <scope>NUCLEOTIDE SEQUENCE</scope>
    <source>
        <strain evidence="1">CCFEE 5737</strain>
    </source>
</reference>
<organism evidence="1 2">
    <name type="scientific">Coniosporium uncinatum</name>
    <dbReference type="NCBI Taxonomy" id="93489"/>
    <lineage>
        <taxon>Eukaryota</taxon>
        <taxon>Fungi</taxon>
        <taxon>Dikarya</taxon>
        <taxon>Ascomycota</taxon>
        <taxon>Pezizomycotina</taxon>
        <taxon>Dothideomycetes</taxon>
        <taxon>Dothideomycetes incertae sedis</taxon>
        <taxon>Coniosporium</taxon>
    </lineage>
</organism>
<accession>A0ACC3DYS4</accession>
<dbReference type="Proteomes" id="UP001186974">
    <property type="component" value="Unassembled WGS sequence"/>
</dbReference>
<feature type="non-terminal residue" evidence="1">
    <location>
        <position position="518"/>
    </location>
</feature>
<evidence type="ECO:0000313" key="2">
    <source>
        <dbReference type="Proteomes" id="UP001186974"/>
    </source>
</evidence>
<keyword evidence="2" id="KW-1185">Reference proteome</keyword>
<proteinExistence type="predicted"/>
<gene>
    <name evidence="1" type="ORF">LTS18_007881</name>
</gene>